<dbReference type="AlphaFoldDB" id="A0A7R9LXV2"/>
<dbReference type="InterPro" id="IPR003593">
    <property type="entry name" value="AAA+_ATPase"/>
</dbReference>
<dbReference type="Proteomes" id="UP000728032">
    <property type="component" value="Unassembled WGS sequence"/>
</dbReference>
<dbReference type="Pfam" id="PF00005">
    <property type="entry name" value="ABC_tran"/>
    <property type="match status" value="1"/>
</dbReference>
<evidence type="ECO:0000259" key="4">
    <source>
        <dbReference type="SMART" id="SM00382"/>
    </source>
</evidence>
<dbReference type="GO" id="GO:0016887">
    <property type="term" value="F:ATP hydrolysis activity"/>
    <property type="evidence" value="ECO:0007669"/>
    <property type="project" value="InterPro"/>
</dbReference>
<dbReference type="Gene3D" id="3.40.50.300">
    <property type="entry name" value="P-loop containing nucleotide triphosphate hydrolases"/>
    <property type="match status" value="2"/>
</dbReference>
<dbReference type="PANTHER" id="PTHR43038">
    <property type="entry name" value="ATP-BINDING CASSETTE, SUB-FAMILY H, MEMBER 1"/>
    <property type="match status" value="1"/>
</dbReference>
<keyword evidence="2" id="KW-0067">ATP-binding</keyword>
<keyword evidence="6" id="KW-1185">Reference proteome</keyword>
<name>A0A7R9LXV2_9ACAR</name>
<gene>
    <name evidence="5" type="ORF">ONB1V03_LOCUS7238</name>
</gene>
<organism evidence="5">
    <name type="scientific">Oppiella nova</name>
    <dbReference type="NCBI Taxonomy" id="334625"/>
    <lineage>
        <taxon>Eukaryota</taxon>
        <taxon>Metazoa</taxon>
        <taxon>Ecdysozoa</taxon>
        <taxon>Arthropoda</taxon>
        <taxon>Chelicerata</taxon>
        <taxon>Arachnida</taxon>
        <taxon>Acari</taxon>
        <taxon>Acariformes</taxon>
        <taxon>Sarcoptiformes</taxon>
        <taxon>Oribatida</taxon>
        <taxon>Brachypylina</taxon>
        <taxon>Oppioidea</taxon>
        <taxon>Oppiidae</taxon>
        <taxon>Oppiella</taxon>
    </lineage>
</organism>
<keyword evidence="3" id="KW-0812">Transmembrane</keyword>
<proteinExistence type="predicted"/>
<dbReference type="EMBL" id="OC918405">
    <property type="protein sequence ID" value="CAD7649343.1"/>
    <property type="molecule type" value="Genomic_DNA"/>
</dbReference>
<keyword evidence="3" id="KW-0472">Membrane</keyword>
<dbReference type="SUPFAM" id="SSF52540">
    <property type="entry name" value="P-loop containing nucleoside triphosphate hydrolases"/>
    <property type="match status" value="1"/>
</dbReference>
<feature type="transmembrane region" description="Helical" evidence="3">
    <location>
        <begin position="242"/>
        <end position="262"/>
    </location>
</feature>
<evidence type="ECO:0000256" key="1">
    <source>
        <dbReference type="ARBA" id="ARBA00022741"/>
    </source>
</evidence>
<dbReference type="InterPro" id="IPR027417">
    <property type="entry name" value="P-loop_NTPase"/>
</dbReference>
<dbReference type="SMART" id="SM00382">
    <property type="entry name" value="AAA"/>
    <property type="match status" value="1"/>
</dbReference>
<dbReference type="InterPro" id="IPR003439">
    <property type="entry name" value="ABC_transporter-like_ATP-bd"/>
</dbReference>
<evidence type="ECO:0000313" key="6">
    <source>
        <dbReference type="Proteomes" id="UP000728032"/>
    </source>
</evidence>
<keyword evidence="1" id="KW-0547">Nucleotide-binding</keyword>
<dbReference type="OrthoDB" id="6150516at2759"/>
<feature type="domain" description="AAA+ ATPase" evidence="4">
    <location>
        <begin position="13"/>
        <end position="149"/>
    </location>
</feature>
<accession>A0A7R9LXV2</accession>
<protein>
    <recommendedName>
        <fullName evidence="4">AAA+ ATPase domain-containing protein</fullName>
    </recommendedName>
</protein>
<feature type="non-terminal residue" evidence="5">
    <location>
        <position position="1"/>
    </location>
</feature>
<reference evidence="5" key="1">
    <citation type="submission" date="2020-11" db="EMBL/GenBank/DDBJ databases">
        <authorList>
            <person name="Tran Van P."/>
        </authorList>
    </citation>
    <scope>NUCLEOTIDE SEQUENCE</scope>
</reference>
<evidence type="ECO:0000313" key="5">
    <source>
        <dbReference type="EMBL" id="CAD7649343.1"/>
    </source>
</evidence>
<dbReference type="GO" id="GO:0005524">
    <property type="term" value="F:ATP binding"/>
    <property type="evidence" value="ECO:0007669"/>
    <property type="project" value="UniProtKB-KW"/>
</dbReference>
<keyword evidence="3" id="KW-1133">Transmembrane helix</keyword>
<evidence type="ECO:0000256" key="3">
    <source>
        <dbReference type="SAM" id="Phobius"/>
    </source>
</evidence>
<dbReference type="PANTHER" id="PTHR43038:SF3">
    <property type="entry name" value="ABC TRANSPORTER G FAMILY MEMBER 20 ISOFORM X1"/>
    <property type="match status" value="1"/>
</dbReference>
<sequence>MSKTDGYSNEVPRGNIFALLGPNGTGKTTLIRTILGRLRYKSGSIRVFGVKSGSDYSDIPGPGVGYMPQELALFEEFTIEECLTYYGTIYNLNAEDMQIRIDALMQLLNLPEKTRPVSQLSGGQTVIITTHYIEEARSAAQVAFMNSGTILKQSAPNQLMSEYQCSTLEEVFLRLCQRDIQRRKSRQMSLVQALSTVRIGEILEDVEESPKNGHKLNKKLIEVSRIKAMLWKYYVLALRRPMFLIMYYMIPIVALVTMNWTISQSPYNIPVAIYNADLNPKLSQLYIDSIDKEYLRLTEYPDNASAFESVVK</sequence>
<dbReference type="EMBL" id="CAJPVJ010003580">
    <property type="protein sequence ID" value="CAG2167741.1"/>
    <property type="molecule type" value="Genomic_DNA"/>
</dbReference>
<evidence type="ECO:0000256" key="2">
    <source>
        <dbReference type="ARBA" id="ARBA00022840"/>
    </source>
</evidence>